<accession>A0A517XS80</accession>
<gene>
    <name evidence="2" type="primary">cca</name>
    <name evidence="2" type="ORF">ETAA1_23220</name>
</gene>
<dbReference type="InterPro" id="IPR043519">
    <property type="entry name" value="NT_sf"/>
</dbReference>
<evidence type="ECO:0000259" key="1">
    <source>
        <dbReference type="Pfam" id="PF01966"/>
    </source>
</evidence>
<dbReference type="RefSeq" id="WP_145237801.1">
    <property type="nucleotide sequence ID" value="NZ_CP036273.1"/>
</dbReference>
<dbReference type="CDD" id="cd00077">
    <property type="entry name" value="HDc"/>
    <property type="match status" value="1"/>
</dbReference>
<dbReference type="Proteomes" id="UP000319576">
    <property type="component" value="Chromosome"/>
</dbReference>
<dbReference type="OrthoDB" id="9805698at2"/>
<dbReference type="EC" id="2.7.7.72" evidence="2"/>
<dbReference type="GO" id="GO:0004810">
    <property type="term" value="F:CCA tRNA nucleotidyltransferase activity"/>
    <property type="evidence" value="ECO:0007669"/>
    <property type="project" value="UniProtKB-EC"/>
</dbReference>
<dbReference type="InterPro" id="IPR003607">
    <property type="entry name" value="HD/PDEase_dom"/>
</dbReference>
<evidence type="ECO:0000313" key="2">
    <source>
        <dbReference type="EMBL" id="QDU20370.1"/>
    </source>
</evidence>
<sequence>MPDPKLRRAIAFEAARLMYARTESEYFTAKRKAADRVCRGSVKPSDLPSNAEIRDLIQEFARTHEGDRRTADLKDMRLHALRLMKLLARFRPRLIGSVMTGHTRKGSDIDLHLFSDHLEPVTSVLDEEGVQYDVERKQITKHNETRVFTHVHVYDVFPFELTVYAEDKAHYVFTSSITGKPIERATTKELEELIAREHPEVNVADALAEQEAAVDPHQVFRLLLLPLERVKQNPKWHPEGDVLYHSLQVFEQAKDARPWDEEFLTAALLHDVGKGIDPYDHVAAGVQALEGLITERTAFLIENHMLAQEYKAGTLGHRGRVRLEASDDFEDLLELRECDDRGRVPGAVVGTVDEALGFLRELERSNRGK</sequence>
<dbReference type="SUPFAM" id="SSF109604">
    <property type="entry name" value="HD-domain/PDEase-like"/>
    <property type="match status" value="1"/>
</dbReference>
<dbReference type="Pfam" id="PF01966">
    <property type="entry name" value="HD"/>
    <property type="match status" value="1"/>
</dbReference>
<proteinExistence type="predicted"/>
<dbReference type="Gene3D" id="1.10.3210.10">
    <property type="entry name" value="Hypothetical protein af1432"/>
    <property type="match status" value="1"/>
</dbReference>
<dbReference type="AlphaFoldDB" id="A0A517XS80"/>
<dbReference type="InterPro" id="IPR006674">
    <property type="entry name" value="HD_domain"/>
</dbReference>
<protein>
    <submittedName>
        <fullName evidence="2">Multifunctional CCA protein</fullName>
        <ecNumber evidence="2">2.7.7.72</ecNumber>
    </submittedName>
</protein>
<dbReference type="EMBL" id="CP036273">
    <property type="protein sequence ID" value="QDU20370.1"/>
    <property type="molecule type" value="Genomic_DNA"/>
</dbReference>
<keyword evidence="2" id="KW-0808">Transferase</keyword>
<name>A0A517XS80_9BACT</name>
<reference evidence="2 3" key="1">
    <citation type="submission" date="2019-02" db="EMBL/GenBank/DDBJ databases">
        <title>Deep-cultivation of Planctomycetes and their phenomic and genomic characterization uncovers novel biology.</title>
        <authorList>
            <person name="Wiegand S."/>
            <person name="Jogler M."/>
            <person name="Boedeker C."/>
            <person name="Pinto D."/>
            <person name="Vollmers J."/>
            <person name="Rivas-Marin E."/>
            <person name="Kohn T."/>
            <person name="Peeters S.H."/>
            <person name="Heuer A."/>
            <person name="Rast P."/>
            <person name="Oberbeckmann S."/>
            <person name="Bunk B."/>
            <person name="Jeske O."/>
            <person name="Meyerdierks A."/>
            <person name="Storesund J.E."/>
            <person name="Kallscheuer N."/>
            <person name="Luecker S."/>
            <person name="Lage O.M."/>
            <person name="Pohl T."/>
            <person name="Merkel B.J."/>
            <person name="Hornburger P."/>
            <person name="Mueller R.-W."/>
            <person name="Bruemmer F."/>
            <person name="Labrenz M."/>
            <person name="Spormann A.M."/>
            <person name="Op den Camp H."/>
            <person name="Overmann J."/>
            <person name="Amann R."/>
            <person name="Jetten M.S.M."/>
            <person name="Mascher T."/>
            <person name="Medema M.H."/>
            <person name="Devos D.P."/>
            <person name="Kaster A.-K."/>
            <person name="Ovreas L."/>
            <person name="Rohde M."/>
            <person name="Galperin M.Y."/>
            <person name="Jogler C."/>
        </authorList>
    </citation>
    <scope>NUCLEOTIDE SEQUENCE [LARGE SCALE GENOMIC DNA]</scope>
    <source>
        <strain evidence="2 3">ETA_A1</strain>
    </source>
</reference>
<feature type="domain" description="HD" evidence="1">
    <location>
        <begin position="242"/>
        <end position="310"/>
    </location>
</feature>
<keyword evidence="2" id="KW-0548">Nucleotidyltransferase</keyword>
<dbReference type="KEGG" id="uli:ETAA1_23220"/>
<evidence type="ECO:0000313" key="3">
    <source>
        <dbReference type="Proteomes" id="UP000319576"/>
    </source>
</evidence>
<organism evidence="2 3">
    <name type="scientific">Urbifossiella limnaea</name>
    <dbReference type="NCBI Taxonomy" id="2528023"/>
    <lineage>
        <taxon>Bacteria</taxon>
        <taxon>Pseudomonadati</taxon>
        <taxon>Planctomycetota</taxon>
        <taxon>Planctomycetia</taxon>
        <taxon>Gemmatales</taxon>
        <taxon>Gemmataceae</taxon>
        <taxon>Urbifossiella</taxon>
    </lineage>
</organism>
<dbReference type="SUPFAM" id="SSF81301">
    <property type="entry name" value="Nucleotidyltransferase"/>
    <property type="match status" value="1"/>
</dbReference>
<keyword evidence="3" id="KW-1185">Reference proteome</keyword>